<feature type="domain" description="NADAR" evidence="2">
    <location>
        <begin position="236"/>
        <end position="379"/>
    </location>
</feature>
<dbReference type="Pfam" id="PF08719">
    <property type="entry name" value="NADAR"/>
    <property type="match status" value="1"/>
</dbReference>
<feature type="compositionally biased region" description="Low complexity" evidence="1">
    <location>
        <begin position="167"/>
        <end position="178"/>
    </location>
</feature>
<feature type="compositionally biased region" description="Basic and acidic residues" evidence="1">
    <location>
        <begin position="115"/>
        <end position="138"/>
    </location>
</feature>
<dbReference type="WBParaSite" id="HPLM_0001430701-mRNA-1">
    <property type="protein sequence ID" value="HPLM_0001430701-mRNA-1"/>
    <property type="gene ID" value="HPLM_0001430701"/>
</dbReference>
<name>A0A0N4WS18_HAEPC</name>
<feature type="region of interest" description="Disordered" evidence="1">
    <location>
        <begin position="58"/>
        <end position="213"/>
    </location>
</feature>
<dbReference type="OMA" id="THAFSNH"/>
<dbReference type="AlphaFoldDB" id="A0A0N4WS18"/>
<dbReference type="SUPFAM" id="SSF143990">
    <property type="entry name" value="YbiA-like"/>
    <property type="match status" value="1"/>
</dbReference>
<accession>A0A0N4WS18</accession>
<evidence type="ECO:0000259" key="2">
    <source>
        <dbReference type="Pfam" id="PF08719"/>
    </source>
</evidence>
<feature type="compositionally biased region" description="Acidic residues" evidence="1">
    <location>
        <begin position="199"/>
        <end position="212"/>
    </location>
</feature>
<protein>
    <submittedName>
        <fullName evidence="3">DUF1768 domain-containing protein</fullName>
    </submittedName>
</protein>
<proteinExistence type="predicted"/>
<dbReference type="InterPro" id="IPR037238">
    <property type="entry name" value="YbiA-like_sf"/>
</dbReference>
<feature type="region of interest" description="Disordered" evidence="1">
    <location>
        <begin position="1"/>
        <end position="41"/>
    </location>
</feature>
<dbReference type="Gene3D" id="1.10.357.40">
    <property type="entry name" value="YbiA-like"/>
    <property type="match status" value="1"/>
</dbReference>
<evidence type="ECO:0000313" key="3">
    <source>
        <dbReference type="WBParaSite" id="HPLM_0001430701-mRNA-1"/>
    </source>
</evidence>
<sequence>LEDDVVIVDNSMKPSTSARSVELTRFEPSTSTNPPDNKRNRIYAPLSAISSRLSCEHPEQYRHTRENESGGIANRPSTNRNDVQMLPKSKEAGREVVFCSKGPDQRPAPSSSDGFSRKARDIVIRRDFQKPQPAKDLESSPTVEPQPAAATAVNQTSIPSDEVKAESSPLLTSLPSDDTSTKKQTNGLPKEKGMMQPISDEESDDESDEGELIDPPVLKSMVSEGNIIPYSLDTHAFSNHHVCRRLLIHEQKFSNAEQYYMWSKAKFCKDFSAANAILYLKDPKMIKQVDSQLKNVNQKEWMKFSWKVRMKAAMAKFKQNQRMRYQLFRTIGSTLVEADVHDTYWGIGLSIDDPNIADPSKWRGANVMGEVLMQVRDVLKEDPGYSNEVEQAKQNLFGSQ</sequence>
<organism evidence="3">
    <name type="scientific">Haemonchus placei</name>
    <name type="common">Barber's pole worm</name>
    <dbReference type="NCBI Taxonomy" id="6290"/>
    <lineage>
        <taxon>Eukaryota</taxon>
        <taxon>Metazoa</taxon>
        <taxon>Ecdysozoa</taxon>
        <taxon>Nematoda</taxon>
        <taxon>Chromadorea</taxon>
        <taxon>Rhabditida</taxon>
        <taxon>Rhabditina</taxon>
        <taxon>Rhabditomorpha</taxon>
        <taxon>Strongyloidea</taxon>
        <taxon>Trichostrongylidae</taxon>
        <taxon>Haemonchus</taxon>
    </lineage>
</organism>
<evidence type="ECO:0000256" key="1">
    <source>
        <dbReference type="SAM" id="MobiDB-lite"/>
    </source>
</evidence>
<feature type="compositionally biased region" description="Basic and acidic residues" evidence="1">
    <location>
        <begin position="58"/>
        <end position="68"/>
    </location>
</feature>
<reference evidence="3" key="1">
    <citation type="submission" date="2017-02" db="UniProtKB">
        <authorList>
            <consortium name="WormBaseParasite"/>
        </authorList>
    </citation>
    <scope>IDENTIFICATION</scope>
</reference>
<dbReference type="CDD" id="cd15457">
    <property type="entry name" value="NADAR"/>
    <property type="match status" value="1"/>
</dbReference>
<dbReference type="InterPro" id="IPR012816">
    <property type="entry name" value="NADAR"/>
</dbReference>
<dbReference type="NCBIfam" id="TIGR02464">
    <property type="entry name" value="ribofla_fusion"/>
    <property type="match status" value="1"/>
</dbReference>